<dbReference type="PROSITE" id="PS51918">
    <property type="entry name" value="RADICAL_SAM"/>
    <property type="match status" value="1"/>
</dbReference>
<dbReference type="EMBL" id="FNXT01001221">
    <property type="protein sequence ID" value="SZX74846.1"/>
    <property type="molecule type" value="Genomic_DNA"/>
</dbReference>
<evidence type="ECO:0000256" key="12">
    <source>
        <dbReference type="SAM" id="MobiDB-lite"/>
    </source>
</evidence>
<dbReference type="Proteomes" id="UP000256970">
    <property type="component" value="Unassembled WGS sequence"/>
</dbReference>
<dbReference type="InterPro" id="IPR004383">
    <property type="entry name" value="rRNA_lsu_MTrfase_RlmN/Cfr"/>
</dbReference>
<evidence type="ECO:0000256" key="2">
    <source>
        <dbReference type="ARBA" id="ARBA00004496"/>
    </source>
</evidence>
<dbReference type="GO" id="GO:0051539">
    <property type="term" value="F:4 iron, 4 sulfur cluster binding"/>
    <property type="evidence" value="ECO:0007669"/>
    <property type="project" value="UniProtKB-KW"/>
</dbReference>
<dbReference type="GO" id="GO:0008173">
    <property type="term" value="F:RNA methyltransferase activity"/>
    <property type="evidence" value="ECO:0007669"/>
    <property type="project" value="InterPro"/>
</dbReference>
<dbReference type="InterPro" id="IPR058240">
    <property type="entry name" value="rSAM_sf"/>
</dbReference>
<evidence type="ECO:0000256" key="8">
    <source>
        <dbReference type="ARBA" id="ARBA00022691"/>
    </source>
</evidence>
<keyword evidence="10" id="KW-0408">Iron</keyword>
<accession>A0A383WDR8</accession>
<dbReference type="InterPro" id="IPR040072">
    <property type="entry name" value="Methyltransferase_A"/>
</dbReference>
<evidence type="ECO:0000256" key="3">
    <source>
        <dbReference type="ARBA" id="ARBA00022485"/>
    </source>
</evidence>
<evidence type="ECO:0000256" key="7">
    <source>
        <dbReference type="ARBA" id="ARBA00022679"/>
    </source>
</evidence>
<dbReference type="SFLD" id="SFLDF00275">
    <property type="entry name" value="adenosine_C2_methyltransferase"/>
    <property type="match status" value="1"/>
</dbReference>
<dbReference type="PANTHER" id="PTHR30544">
    <property type="entry name" value="23S RRNA METHYLTRANSFERASE"/>
    <property type="match status" value="1"/>
</dbReference>
<keyword evidence="8" id="KW-0949">S-adenosyl-L-methionine</keyword>
<evidence type="ECO:0000313" key="15">
    <source>
        <dbReference type="Proteomes" id="UP000256970"/>
    </source>
</evidence>
<dbReference type="InterPro" id="IPR027492">
    <property type="entry name" value="RNA_MTrfase_RlmN"/>
</dbReference>
<evidence type="ECO:0000256" key="4">
    <source>
        <dbReference type="ARBA" id="ARBA00022490"/>
    </source>
</evidence>
<dbReference type="SFLD" id="SFLDS00029">
    <property type="entry name" value="Radical_SAM"/>
    <property type="match status" value="1"/>
</dbReference>
<keyword evidence="7" id="KW-0808">Transferase</keyword>
<keyword evidence="4" id="KW-0963">Cytoplasm</keyword>
<dbReference type="NCBIfam" id="TIGR00048">
    <property type="entry name" value="rRNA_mod_RlmN"/>
    <property type="match status" value="1"/>
</dbReference>
<evidence type="ECO:0000256" key="6">
    <source>
        <dbReference type="ARBA" id="ARBA00022603"/>
    </source>
</evidence>
<sequence length="482" mass="52687">MLEWQQQQQQQQQQRQQSKAIDSTAACPSTVAVLSPPQVCRAAAVDDIAEQHQQQQPTASQAVPAVEALQQQQQQLQQQAEVLQQLSFSHRHGLHDSQGRLMLKNLTLPELEEWCCAVGEDPRRALQIWRWLYYDNNWVASLQDTLGKQNGFSQRFIDKAQQLASVDGGLLLEQVAAAKDGTTKLVFKLTEGEGAGGSVEAVLIPMTHRRGSRKHITLCVSSQVGCAMNCQFCYTGRMGLSGNLTTAQIIEQMVVACRVLAADPSADASITNVVFMGMGEPLHNYEAVMAAVEVMCQPLGLHMSHNKVTVSTVGLVDVLERFAASSNVQLALSLHATTDEVRDWIVPVNRRHNLAALTAVLRQHYGTGNAAGRRVLVEYTMLAGVNDSLQDAQRLVALLEGVDAKVNLIMFNPFQGTRFKPSTIEQVLAFRSVLIQAGRICTIRDSRGDDEMAACGQLGNPALSSKAAPILPPPLQFEHVLA</sequence>
<protein>
    <recommendedName>
        <fullName evidence="13">Radical SAM core domain-containing protein</fullName>
    </recommendedName>
</protein>
<dbReference type="CDD" id="cd01335">
    <property type="entry name" value="Radical_SAM"/>
    <property type="match status" value="1"/>
</dbReference>
<dbReference type="GO" id="GO:0046872">
    <property type="term" value="F:metal ion binding"/>
    <property type="evidence" value="ECO:0007669"/>
    <property type="project" value="UniProtKB-KW"/>
</dbReference>
<dbReference type="InterPro" id="IPR013785">
    <property type="entry name" value="Aldolase_TIM"/>
</dbReference>
<dbReference type="GO" id="GO:0070475">
    <property type="term" value="P:rRNA base methylation"/>
    <property type="evidence" value="ECO:0007669"/>
    <property type="project" value="InterPro"/>
</dbReference>
<dbReference type="FunFam" id="3.20.20.70:FF:000161">
    <property type="entry name" value="Dual-specificity RNA methyltransferase RlmN"/>
    <property type="match status" value="1"/>
</dbReference>
<evidence type="ECO:0000256" key="11">
    <source>
        <dbReference type="ARBA" id="ARBA00023014"/>
    </source>
</evidence>
<proteinExistence type="predicted"/>
<evidence type="ECO:0000256" key="10">
    <source>
        <dbReference type="ARBA" id="ARBA00023004"/>
    </source>
</evidence>
<dbReference type="InterPro" id="IPR007197">
    <property type="entry name" value="rSAM"/>
</dbReference>
<dbReference type="GO" id="GO:0005737">
    <property type="term" value="C:cytoplasm"/>
    <property type="evidence" value="ECO:0007669"/>
    <property type="project" value="UniProtKB-SubCell"/>
</dbReference>
<reference evidence="14 15" key="1">
    <citation type="submission" date="2016-10" db="EMBL/GenBank/DDBJ databases">
        <authorList>
            <person name="Cai Z."/>
        </authorList>
    </citation>
    <scope>NUCLEOTIDE SEQUENCE [LARGE SCALE GENOMIC DNA]</scope>
</reference>
<dbReference type="PANTHER" id="PTHR30544:SF9">
    <property type="entry name" value="RADICAL SAM SUPERFAMILY PROTEIN"/>
    <property type="match status" value="1"/>
</dbReference>
<feature type="domain" description="Radical SAM core" evidence="13">
    <location>
        <begin position="212"/>
        <end position="450"/>
    </location>
</feature>
<comment type="subcellular location">
    <subcellularLocation>
        <location evidence="2">Cytoplasm</location>
    </subcellularLocation>
</comment>
<dbReference type="Pfam" id="PF04055">
    <property type="entry name" value="Radical_SAM"/>
    <property type="match status" value="1"/>
</dbReference>
<evidence type="ECO:0000313" key="14">
    <source>
        <dbReference type="EMBL" id="SZX74846.1"/>
    </source>
</evidence>
<keyword evidence="15" id="KW-1185">Reference proteome</keyword>
<name>A0A383WDR8_TETOB</name>
<dbReference type="SUPFAM" id="SSF102114">
    <property type="entry name" value="Radical SAM enzymes"/>
    <property type="match status" value="1"/>
</dbReference>
<keyword evidence="11" id="KW-0411">Iron-sulfur</keyword>
<keyword evidence="5" id="KW-0698">rRNA processing</keyword>
<dbReference type="Gene3D" id="3.20.20.70">
    <property type="entry name" value="Aldolase class I"/>
    <property type="match status" value="1"/>
</dbReference>
<comment type="cofactor">
    <cofactor evidence="1">
        <name>[4Fe-4S] cluster</name>
        <dbReference type="ChEBI" id="CHEBI:49883"/>
    </cofactor>
</comment>
<dbReference type="STRING" id="3088.A0A383WDR8"/>
<dbReference type="AlphaFoldDB" id="A0A383WDR8"/>
<keyword evidence="3" id="KW-0004">4Fe-4S</keyword>
<evidence type="ECO:0000259" key="13">
    <source>
        <dbReference type="PROSITE" id="PS51918"/>
    </source>
</evidence>
<feature type="region of interest" description="Disordered" evidence="12">
    <location>
        <begin position="1"/>
        <end position="22"/>
    </location>
</feature>
<dbReference type="Gene3D" id="1.10.150.530">
    <property type="match status" value="1"/>
</dbReference>
<gene>
    <name evidence="14" type="ORF">BQ4739_LOCUS15164</name>
</gene>
<dbReference type="GO" id="GO:0030488">
    <property type="term" value="P:tRNA methylation"/>
    <property type="evidence" value="ECO:0007669"/>
    <property type="project" value="InterPro"/>
</dbReference>
<evidence type="ECO:0000256" key="5">
    <source>
        <dbReference type="ARBA" id="ARBA00022552"/>
    </source>
</evidence>
<feature type="compositionally biased region" description="Low complexity" evidence="12">
    <location>
        <begin position="1"/>
        <end position="17"/>
    </location>
</feature>
<keyword evidence="6" id="KW-0489">Methyltransferase</keyword>
<evidence type="ECO:0000256" key="1">
    <source>
        <dbReference type="ARBA" id="ARBA00001966"/>
    </source>
</evidence>
<organism evidence="14 15">
    <name type="scientific">Tetradesmus obliquus</name>
    <name type="common">Green alga</name>
    <name type="synonym">Acutodesmus obliquus</name>
    <dbReference type="NCBI Taxonomy" id="3088"/>
    <lineage>
        <taxon>Eukaryota</taxon>
        <taxon>Viridiplantae</taxon>
        <taxon>Chlorophyta</taxon>
        <taxon>core chlorophytes</taxon>
        <taxon>Chlorophyceae</taxon>
        <taxon>CS clade</taxon>
        <taxon>Sphaeropleales</taxon>
        <taxon>Scenedesmaceae</taxon>
        <taxon>Tetradesmus</taxon>
    </lineage>
</organism>
<dbReference type="SFLD" id="SFLDG01062">
    <property type="entry name" value="methyltransferase_(Class_A)"/>
    <property type="match status" value="1"/>
</dbReference>
<keyword evidence="9" id="KW-0479">Metal-binding</keyword>
<evidence type="ECO:0000256" key="9">
    <source>
        <dbReference type="ARBA" id="ARBA00022723"/>
    </source>
</evidence>